<feature type="transmembrane region" description="Helical" evidence="8">
    <location>
        <begin position="269"/>
        <end position="289"/>
    </location>
</feature>
<evidence type="ECO:0000256" key="3">
    <source>
        <dbReference type="ARBA" id="ARBA00022448"/>
    </source>
</evidence>
<dbReference type="EMBL" id="VCPC01000003">
    <property type="protein sequence ID" value="TMV11625.1"/>
    <property type="molecule type" value="Genomic_DNA"/>
</dbReference>
<evidence type="ECO:0000313" key="9">
    <source>
        <dbReference type="EMBL" id="TMV11625.1"/>
    </source>
</evidence>
<reference evidence="9 10" key="1">
    <citation type="submission" date="2019-05" db="EMBL/GenBank/DDBJ databases">
        <title>Marivita sp. nov. isolated from sea sediment.</title>
        <authorList>
            <person name="Kim W."/>
        </authorList>
    </citation>
    <scope>NUCLEOTIDE SEQUENCE [LARGE SCALE GENOMIC DNA]</scope>
    <source>
        <strain evidence="9 10">CAU 1492</strain>
    </source>
</reference>
<feature type="transmembrane region" description="Helical" evidence="8">
    <location>
        <begin position="99"/>
        <end position="120"/>
    </location>
</feature>
<comment type="caution">
    <text evidence="9">The sequence shown here is derived from an EMBL/GenBank/DDBJ whole genome shotgun (WGS) entry which is preliminary data.</text>
</comment>
<evidence type="ECO:0000256" key="4">
    <source>
        <dbReference type="ARBA" id="ARBA00022475"/>
    </source>
</evidence>
<keyword evidence="5 8" id="KW-0812">Transmembrane</keyword>
<evidence type="ECO:0000256" key="8">
    <source>
        <dbReference type="SAM" id="Phobius"/>
    </source>
</evidence>
<comment type="subcellular location">
    <subcellularLocation>
        <location evidence="1">Cell membrane</location>
        <topology evidence="1">Multi-pass membrane protein</topology>
    </subcellularLocation>
</comment>
<keyword evidence="4" id="KW-1003">Cell membrane</keyword>
<dbReference type="RefSeq" id="WP_138864689.1">
    <property type="nucleotide sequence ID" value="NZ_VCPC01000003.1"/>
</dbReference>
<sequence length="321" mass="33332">MSSRLLALLALLILSAAGFLFLGAEGPWAFLLPFRGAKLGALMLVGACIATATVMFQTVTANRILTPSVLGFDALYVLVLTVFVHGLGAQAAGLVATPAMFVINLVVMTALGLGLFALLLRLGSGEMLKLVLTGIVIGIAIRSFTGFLQRMIDPAEFQLVQAGSFARFTYVDPLMLGIGALVAVPALALAWRLRFKLDVLALGPTAATGLGEPPRRVQMQALVLICVLIAVATSLAGPLVAGSSGPSNFFGLVVAALAHIATPSPRHAILMPSAALIGGCILIGGQTIMERVLHLATPLPVVIELLGGLLFLTLLLKRRAA</sequence>
<dbReference type="Gene3D" id="1.10.3470.10">
    <property type="entry name" value="ABC transporter involved in vitamin B12 uptake, BtuC"/>
    <property type="match status" value="1"/>
</dbReference>
<dbReference type="PANTHER" id="PTHR30472:SF19">
    <property type="entry name" value="PETROBACTIN IMPORT SYSTEM PERMEASE PROTEIN YCLO"/>
    <property type="match status" value="1"/>
</dbReference>
<gene>
    <name evidence="9" type="ORF">FGK64_15235</name>
</gene>
<feature type="transmembrane region" description="Helical" evidence="8">
    <location>
        <begin position="168"/>
        <end position="191"/>
    </location>
</feature>
<protein>
    <submittedName>
        <fullName evidence="9">Iron chelate uptake ABC transporter family permease subunit</fullName>
    </submittedName>
</protein>
<keyword evidence="6 8" id="KW-1133">Transmembrane helix</keyword>
<dbReference type="Proteomes" id="UP001191082">
    <property type="component" value="Unassembled WGS sequence"/>
</dbReference>
<comment type="similarity">
    <text evidence="2">Belongs to the binding-protein-dependent transport system permease family. FecCD subfamily.</text>
</comment>
<dbReference type="InterPro" id="IPR000522">
    <property type="entry name" value="ABC_transptr_permease_BtuC"/>
</dbReference>
<dbReference type="Pfam" id="PF01032">
    <property type="entry name" value="FecCD"/>
    <property type="match status" value="1"/>
</dbReference>
<feature type="transmembrane region" description="Helical" evidence="8">
    <location>
        <begin position="295"/>
        <end position="316"/>
    </location>
</feature>
<feature type="transmembrane region" description="Helical" evidence="8">
    <location>
        <begin position="68"/>
        <end position="87"/>
    </location>
</feature>
<dbReference type="SUPFAM" id="SSF81345">
    <property type="entry name" value="ABC transporter involved in vitamin B12 uptake, BtuC"/>
    <property type="match status" value="1"/>
</dbReference>
<evidence type="ECO:0000256" key="6">
    <source>
        <dbReference type="ARBA" id="ARBA00022989"/>
    </source>
</evidence>
<keyword evidence="10" id="KW-1185">Reference proteome</keyword>
<dbReference type="InterPro" id="IPR037294">
    <property type="entry name" value="ABC_BtuC-like"/>
</dbReference>
<evidence type="ECO:0000256" key="7">
    <source>
        <dbReference type="ARBA" id="ARBA00023136"/>
    </source>
</evidence>
<evidence type="ECO:0000256" key="1">
    <source>
        <dbReference type="ARBA" id="ARBA00004651"/>
    </source>
</evidence>
<evidence type="ECO:0000256" key="2">
    <source>
        <dbReference type="ARBA" id="ARBA00007935"/>
    </source>
</evidence>
<accession>A0ABY2X8X8</accession>
<proteinExistence type="inferred from homology"/>
<evidence type="ECO:0000256" key="5">
    <source>
        <dbReference type="ARBA" id="ARBA00022692"/>
    </source>
</evidence>
<feature type="transmembrane region" description="Helical" evidence="8">
    <location>
        <begin position="127"/>
        <end position="148"/>
    </location>
</feature>
<feature type="transmembrane region" description="Helical" evidence="8">
    <location>
        <begin position="39"/>
        <end position="56"/>
    </location>
</feature>
<keyword evidence="3" id="KW-0813">Transport</keyword>
<name>A0ABY2X8X8_9RHOB</name>
<feature type="transmembrane region" description="Helical" evidence="8">
    <location>
        <begin position="221"/>
        <end position="240"/>
    </location>
</feature>
<dbReference type="PANTHER" id="PTHR30472">
    <property type="entry name" value="FERRIC ENTEROBACTIN TRANSPORT SYSTEM PERMEASE PROTEIN"/>
    <property type="match status" value="1"/>
</dbReference>
<evidence type="ECO:0000313" key="10">
    <source>
        <dbReference type="Proteomes" id="UP001191082"/>
    </source>
</evidence>
<keyword evidence="7 8" id="KW-0472">Membrane</keyword>
<organism evidence="9 10">
    <name type="scientific">Arenibacterium halophilum</name>
    <dbReference type="NCBI Taxonomy" id="2583821"/>
    <lineage>
        <taxon>Bacteria</taxon>
        <taxon>Pseudomonadati</taxon>
        <taxon>Pseudomonadota</taxon>
        <taxon>Alphaproteobacteria</taxon>
        <taxon>Rhodobacterales</taxon>
        <taxon>Paracoccaceae</taxon>
        <taxon>Arenibacterium</taxon>
    </lineage>
</organism>